<sequence length="298" mass="32555">MRAFVAVVQSRSFAEAAVVLHLSQPALSSAIQVLESTIGGQLLVRTTRTFALTPEGEGFYPVALRLIADWDGALNDLHKRFALREGKISIAAMPAFASNQLPMAIRRFKNNYPEVQITLNDVIAEEVVAMVRSGRVELGISFDPGDGKRQGNEDLIFTPLFDDCFVAVLPPEHALLEQTQLSAEELLKSDFISLQAPSVVRKVIFREFASRGLSIIPAYETHQLATIGRMVANGLGVSVVPSLCQKQMYELGAHCRPLLKPLIRQQVGLITHRSYPLSAACQAMANTLQESFAGGLVI</sequence>
<evidence type="ECO:0000256" key="1">
    <source>
        <dbReference type="ARBA" id="ARBA00009437"/>
    </source>
</evidence>
<protein>
    <submittedName>
        <fullName evidence="6">LysR family transcriptional regulator</fullName>
    </submittedName>
</protein>
<dbReference type="PANTHER" id="PTHR30419">
    <property type="entry name" value="HTH-TYPE TRANSCRIPTIONAL REGULATOR YBHD"/>
    <property type="match status" value="1"/>
</dbReference>
<dbReference type="InterPro" id="IPR050950">
    <property type="entry name" value="HTH-type_LysR_regulators"/>
</dbReference>
<dbReference type="Pfam" id="PF03466">
    <property type="entry name" value="LysR_substrate"/>
    <property type="match status" value="1"/>
</dbReference>
<evidence type="ECO:0000256" key="2">
    <source>
        <dbReference type="ARBA" id="ARBA00023015"/>
    </source>
</evidence>
<reference evidence="6 7" key="1">
    <citation type="journal article" date="2011" name="Int. J. Syst. Evol. Microbiol.">
        <title>Zhongshania antarctica gen. nov., sp. nov. and Zhongshania guokunii sp. nov., gammaproteobacteria respectively isolated from coastal attached (fast) ice and surface seawater of the Antarctic.</title>
        <authorList>
            <person name="Li H.J."/>
            <person name="Zhang X.Y."/>
            <person name="Chen C.X."/>
            <person name="Zhang Y.J."/>
            <person name="Gao Z.M."/>
            <person name="Yu Y."/>
            <person name="Chen X.L."/>
            <person name="Chen B."/>
            <person name="Zhang Y.Z."/>
        </authorList>
    </citation>
    <scope>NUCLEOTIDE SEQUENCE [LARGE SCALE GENOMIC DNA]</scope>
    <source>
        <strain evidence="6 7">ZS6-22T</strain>
    </source>
</reference>
<dbReference type="EMBL" id="JBFRYA010000003">
    <property type="protein sequence ID" value="MEX1668283.1"/>
    <property type="molecule type" value="Genomic_DNA"/>
</dbReference>
<name>A0ABV3U381_9GAMM</name>
<comment type="similarity">
    <text evidence="1">Belongs to the LysR transcriptional regulatory family.</text>
</comment>
<keyword evidence="3" id="KW-0238">DNA-binding</keyword>
<dbReference type="Pfam" id="PF00126">
    <property type="entry name" value="HTH_1"/>
    <property type="match status" value="1"/>
</dbReference>
<dbReference type="Proteomes" id="UP001557485">
    <property type="component" value="Unassembled WGS sequence"/>
</dbReference>
<evidence type="ECO:0000313" key="7">
    <source>
        <dbReference type="Proteomes" id="UP001557485"/>
    </source>
</evidence>
<evidence type="ECO:0000313" key="6">
    <source>
        <dbReference type="EMBL" id="MEX1668283.1"/>
    </source>
</evidence>
<evidence type="ECO:0000256" key="4">
    <source>
        <dbReference type="ARBA" id="ARBA00023163"/>
    </source>
</evidence>
<dbReference type="Gene3D" id="3.40.190.290">
    <property type="match status" value="1"/>
</dbReference>
<accession>A0ABV3U381</accession>
<evidence type="ECO:0000259" key="5">
    <source>
        <dbReference type="PROSITE" id="PS50931"/>
    </source>
</evidence>
<comment type="caution">
    <text evidence="6">The sequence shown here is derived from an EMBL/GenBank/DDBJ whole genome shotgun (WGS) entry which is preliminary data.</text>
</comment>
<dbReference type="Gene3D" id="1.10.10.10">
    <property type="entry name" value="Winged helix-like DNA-binding domain superfamily/Winged helix DNA-binding domain"/>
    <property type="match status" value="1"/>
</dbReference>
<evidence type="ECO:0000256" key="3">
    <source>
        <dbReference type="ARBA" id="ARBA00023125"/>
    </source>
</evidence>
<dbReference type="RefSeq" id="WP_368380633.1">
    <property type="nucleotide sequence ID" value="NZ_JBFRYA010000003.1"/>
</dbReference>
<dbReference type="PROSITE" id="PS50931">
    <property type="entry name" value="HTH_LYSR"/>
    <property type="match status" value="1"/>
</dbReference>
<dbReference type="PRINTS" id="PR00039">
    <property type="entry name" value="HTHLYSR"/>
</dbReference>
<dbReference type="SUPFAM" id="SSF53850">
    <property type="entry name" value="Periplasmic binding protein-like II"/>
    <property type="match status" value="1"/>
</dbReference>
<feature type="domain" description="HTH lysR-type" evidence="5">
    <location>
        <begin position="1"/>
        <end position="53"/>
    </location>
</feature>
<dbReference type="InterPro" id="IPR005119">
    <property type="entry name" value="LysR_subst-bd"/>
</dbReference>
<proteinExistence type="inferred from homology"/>
<keyword evidence="4" id="KW-0804">Transcription</keyword>
<keyword evidence="7" id="KW-1185">Reference proteome</keyword>
<dbReference type="InterPro" id="IPR000847">
    <property type="entry name" value="LysR_HTH_N"/>
</dbReference>
<dbReference type="SUPFAM" id="SSF46785">
    <property type="entry name" value="Winged helix' DNA-binding domain"/>
    <property type="match status" value="1"/>
</dbReference>
<dbReference type="CDD" id="cd08440">
    <property type="entry name" value="PBP2_LTTR_like_4"/>
    <property type="match status" value="1"/>
</dbReference>
<gene>
    <name evidence="6" type="ORF">AB4876_05125</name>
</gene>
<dbReference type="PANTHER" id="PTHR30419:SF30">
    <property type="entry name" value="LYSR FAMILY TRANSCRIPTIONAL REGULATOR"/>
    <property type="match status" value="1"/>
</dbReference>
<dbReference type="InterPro" id="IPR036390">
    <property type="entry name" value="WH_DNA-bd_sf"/>
</dbReference>
<dbReference type="InterPro" id="IPR036388">
    <property type="entry name" value="WH-like_DNA-bd_sf"/>
</dbReference>
<keyword evidence="2" id="KW-0805">Transcription regulation</keyword>
<organism evidence="6 7">
    <name type="scientific">Zhongshania guokunii</name>
    <dbReference type="NCBI Taxonomy" id="641783"/>
    <lineage>
        <taxon>Bacteria</taxon>
        <taxon>Pseudomonadati</taxon>
        <taxon>Pseudomonadota</taxon>
        <taxon>Gammaproteobacteria</taxon>
        <taxon>Cellvibrionales</taxon>
        <taxon>Spongiibacteraceae</taxon>
        <taxon>Zhongshania</taxon>
    </lineage>
</organism>